<evidence type="ECO:0000256" key="10">
    <source>
        <dbReference type="ARBA" id="ARBA00022777"/>
    </source>
</evidence>
<gene>
    <name evidence="19" type="ORF">PQJ73_14515</name>
</gene>
<evidence type="ECO:0000256" key="3">
    <source>
        <dbReference type="ARBA" id="ARBA00012438"/>
    </source>
</evidence>
<evidence type="ECO:0000256" key="4">
    <source>
        <dbReference type="ARBA" id="ARBA00022475"/>
    </source>
</evidence>
<keyword evidence="7" id="KW-0808">Transferase</keyword>
<dbReference type="InterPro" id="IPR036097">
    <property type="entry name" value="HisK_dim/P_sf"/>
</dbReference>
<dbReference type="InterPro" id="IPR005467">
    <property type="entry name" value="His_kinase_dom"/>
</dbReference>
<evidence type="ECO:0000259" key="18">
    <source>
        <dbReference type="PROSITE" id="PS50885"/>
    </source>
</evidence>
<feature type="compositionally biased region" description="Acidic residues" evidence="15">
    <location>
        <begin position="454"/>
        <end position="467"/>
    </location>
</feature>
<evidence type="ECO:0000256" key="12">
    <source>
        <dbReference type="ARBA" id="ARBA00022989"/>
    </source>
</evidence>
<dbReference type="SMART" id="SM00387">
    <property type="entry name" value="HATPase_c"/>
    <property type="match status" value="1"/>
</dbReference>
<evidence type="ECO:0000259" key="17">
    <source>
        <dbReference type="PROSITE" id="PS50109"/>
    </source>
</evidence>
<keyword evidence="20" id="KW-1185">Reference proteome</keyword>
<evidence type="ECO:0000256" key="11">
    <source>
        <dbReference type="ARBA" id="ARBA00022840"/>
    </source>
</evidence>
<feature type="domain" description="Histidine kinase" evidence="17">
    <location>
        <begin position="241"/>
        <end position="441"/>
    </location>
</feature>
<dbReference type="Pfam" id="PF00512">
    <property type="entry name" value="HisKA"/>
    <property type="match status" value="1"/>
</dbReference>
<sequence>MRSRLGRLFPLRISAQIAVLVIASLLAIHAVLTVSFFLADRYDRREREDLPAQLAAVVRLAEVDPARRADLVADAAAAFPRLKPVLHPPGTATPAVTPVAGAPPPPADHDLARVLPPGTAVSVVAPAGPDRPDRVAVRLRDGAVLEADVAPRPRPLLGGPLIVSILILASLTTVLGWWAALALTRPLRAFATAAEAFRPDGEIMLLPERGPHEIRIAARALNQMRARVKAMVEERSRMLAAVGHDLRTPITRLRLRSEFIDDDTLRVQALADLDQMRAMVESLLVFMREGQSARAAVRVDLTASLTTVCDQFADLGHDVSYAGPEHAVVMGHPDELQRAVTNLVDNAVRYAGGARVRLGVEADRVVIDVADDGPGIPDSDKAAMLRPFARGESARSMDGTTGFGLGLSIAQVVAGAHGGTLELLDVVPHGLLARIVLPGTAVVPVRPAGGPDGEALDGDAADGELQDVEVRAGEAADRPGEAATATAGEQAETRT</sequence>
<dbReference type="Gene3D" id="3.30.565.10">
    <property type="entry name" value="Histidine kinase-like ATPase, C-terminal domain"/>
    <property type="match status" value="1"/>
</dbReference>
<evidence type="ECO:0000313" key="20">
    <source>
        <dbReference type="Proteomes" id="UP001165652"/>
    </source>
</evidence>
<evidence type="ECO:0000256" key="13">
    <source>
        <dbReference type="ARBA" id="ARBA00023012"/>
    </source>
</evidence>
<evidence type="ECO:0000256" key="8">
    <source>
        <dbReference type="ARBA" id="ARBA00022692"/>
    </source>
</evidence>
<accession>A0ABT5JCA4</accession>
<comment type="catalytic activity">
    <reaction evidence="1">
        <text>ATP + protein L-histidine = ADP + protein N-phospho-L-histidine.</text>
        <dbReference type="EC" id="2.7.13.3"/>
    </reaction>
</comment>
<keyword evidence="10" id="KW-0418">Kinase</keyword>
<dbReference type="PROSITE" id="PS50885">
    <property type="entry name" value="HAMP"/>
    <property type="match status" value="1"/>
</dbReference>
<protein>
    <recommendedName>
        <fullName evidence="3">histidine kinase</fullName>
        <ecNumber evidence="3">2.7.13.3</ecNumber>
    </recommendedName>
</protein>
<dbReference type="PANTHER" id="PTHR44936">
    <property type="entry name" value="SENSOR PROTEIN CREC"/>
    <property type="match status" value="1"/>
</dbReference>
<dbReference type="InterPro" id="IPR003594">
    <property type="entry name" value="HATPase_dom"/>
</dbReference>
<keyword evidence="5" id="KW-0997">Cell inner membrane</keyword>
<feature type="domain" description="HAMP" evidence="18">
    <location>
        <begin position="181"/>
        <end position="233"/>
    </location>
</feature>
<keyword evidence="4" id="KW-1003">Cell membrane</keyword>
<comment type="caution">
    <text evidence="19">The sequence shown here is derived from an EMBL/GenBank/DDBJ whole genome shotgun (WGS) entry which is preliminary data.</text>
</comment>
<feature type="transmembrane region" description="Helical" evidence="16">
    <location>
        <begin position="161"/>
        <end position="180"/>
    </location>
</feature>
<organism evidence="19 20">
    <name type="scientific">Rhodoplanes tepidamans</name>
    <name type="common">Rhodoplanes cryptolactis</name>
    <dbReference type="NCBI Taxonomy" id="200616"/>
    <lineage>
        <taxon>Bacteria</taxon>
        <taxon>Pseudomonadati</taxon>
        <taxon>Pseudomonadota</taxon>
        <taxon>Alphaproteobacteria</taxon>
        <taxon>Hyphomicrobiales</taxon>
        <taxon>Nitrobacteraceae</taxon>
        <taxon>Rhodoplanes</taxon>
    </lineage>
</organism>
<dbReference type="PROSITE" id="PS50109">
    <property type="entry name" value="HIS_KIN"/>
    <property type="match status" value="1"/>
</dbReference>
<evidence type="ECO:0000256" key="1">
    <source>
        <dbReference type="ARBA" id="ARBA00000085"/>
    </source>
</evidence>
<dbReference type="EC" id="2.7.13.3" evidence="3"/>
<evidence type="ECO:0000256" key="2">
    <source>
        <dbReference type="ARBA" id="ARBA00004429"/>
    </source>
</evidence>
<dbReference type="CDD" id="cd00082">
    <property type="entry name" value="HisKA"/>
    <property type="match status" value="1"/>
</dbReference>
<evidence type="ECO:0000256" key="16">
    <source>
        <dbReference type="SAM" id="Phobius"/>
    </source>
</evidence>
<comment type="subcellular location">
    <subcellularLocation>
        <location evidence="2">Cell inner membrane</location>
        <topology evidence="2">Multi-pass membrane protein</topology>
    </subcellularLocation>
</comment>
<evidence type="ECO:0000256" key="5">
    <source>
        <dbReference type="ARBA" id="ARBA00022519"/>
    </source>
</evidence>
<name>A0ABT5JCA4_RHOTP</name>
<dbReference type="PANTHER" id="PTHR44936:SF5">
    <property type="entry name" value="SENSOR HISTIDINE KINASE ENVZ"/>
    <property type="match status" value="1"/>
</dbReference>
<dbReference type="PRINTS" id="PR00344">
    <property type="entry name" value="BCTRLSENSOR"/>
</dbReference>
<evidence type="ECO:0000256" key="7">
    <source>
        <dbReference type="ARBA" id="ARBA00022679"/>
    </source>
</evidence>
<dbReference type="InterPro" id="IPR003660">
    <property type="entry name" value="HAMP_dom"/>
</dbReference>
<feature type="region of interest" description="Disordered" evidence="15">
    <location>
        <begin position="448"/>
        <end position="495"/>
    </location>
</feature>
<dbReference type="SUPFAM" id="SSF47384">
    <property type="entry name" value="Homodimeric domain of signal transducing histidine kinase"/>
    <property type="match status" value="1"/>
</dbReference>
<dbReference type="InterPro" id="IPR050980">
    <property type="entry name" value="2C_sensor_his_kinase"/>
</dbReference>
<keyword evidence="13" id="KW-0902">Two-component regulatory system</keyword>
<evidence type="ECO:0000256" key="9">
    <source>
        <dbReference type="ARBA" id="ARBA00022741"/>
    </source>
</evidence>
<dbReference type="Proteomes" id="UP001165652">
    <property type="component" value="Unassembled WGS sequence"/>
</dbReference>
<keyword evidence="12 16" id="KW-1133">Transmembrane helix</keyword>
<evidence type="ECO:0000256" key="15">
    <source>
        <dbReference type="SAM" id="MobiDB-lite"/>
    </source>
</evidence>
<reference evidence="19" key="2">
    <citation type="submission" date="2023-02" db="EMBL/GenBank/DDBJ databases">
        <authorList>
            <person name="Rayyan A."/>
            <person name="Meyer T."/>
            <person name="Kyndt J.A."/>
        </authorList>
    </citation>
    <scope>NUCLEOTIDE SEQUENCE</scope>
    <source>
        <strain evidence="19">DSM 9987</strain>
    </source>
</reference>
<feature type="compositionally biased region" description="Low complexity" evidence="15">
    <location>
        <begin position="481"/>
        <end position="495"/>
    </location>
</feature>
<evidence type="ECO:0000256" key="6">
    <source>
        <dbReference type="ARBA" id="ARBA00022553"/>
    </source>
</evidence>
<dbReference type="Pfam" id="PF02518">
    <property type="entry name" value="HATPase_c"/>
    <property type="match status" value="1"/>
</dbReference>
<feature type="transmembrane region" description="Helical" evidence="16">
    <location>
        <begin position="13"/>
        <end position="38"/>
    </location>
</feature>
<reference evidence="19" key="1">
    <citation type="journal article" date="2023" name="Microbiol Resour">
        <title>Genome Sequences of Rhodoplanes serenus and Two Thermotolerant Strains, Rhodoplanes tepidamans and 'Rhodoplanes cryptolactis,' Further Refine the Genus.</title>
        <authorList>
            <person name="Rayyan A.A."/>
            <person name="Kyndt J.A."/>
        </authorList>
    </citation>
    <scope>NUCLEOTIDE SEQUENCE</scope>
    <source>
        <strain evidence="19">DSM 9987</strain>
    </source>
</reference>
<dbReference type="InterPro" id="IPR036890">
    <property type="entry name" value="HATPase_C_sf"/>
</dbReference>
<keyword evidence="11 19" id="KW-0067">ATP-binding</keyword>
<keyword evidence="14 16" id="KW-0472">Membrane</keyword>
<keyword evidence="6" id="KW-0597">Phosphoprotein</keyword>
<dbReference type="Pfam" id="PF00672">
    <property type="entry name" value="HAMP"/>
    <property type="match status" value="1"/>
</dbReference>
<dbReference type="InterPro" id="IPR004358">
    <property type="entry name" value="Sig_transdc_His_kin-like_C"/>
</dbReference>
<dbReference type="EMBL" id="JAQQLI010000021">
    <property type="protein sequence ID" value="MDC7786904.1"/>
    <property type="molecule type" value="Genomic_DNA"/>
</dbReference>
<dbReference type="InterPro" id="IPR003661">
    <property type="entry name" value="HisK_dim/P_dom"/>
</dbReference>
<dbReference type="RefSeq" id="WP_272777751.1">
    <property type="nucleotide sequence ID" value="NZ_JAQQLI010000021.1"/>
</dbReference>
<keyword evidence="8 16" id="KW-0812">Transmembrane</keyword>
<proteinExistence type="predicted"/>
<dbReference type="SMART" id="SM00388">
    <property type="entry name" value="HisKA"/>
    <property type="match status" value="1"/>
</dbReference>
<dbReference type="Gene3D" id="1.10.287.130">
    <property type="match status" value="1"/>
</dbReference>
<dbReference type="GO" id="GO:0005524">
    <property type="term" value="F:ATP binding"/>
    <property type="evidence" value="ECO:0007669"/>
    <property type="project" value="UniProtKB-KW"/>
</dbReference>
<evidence type="ECO:0000313" key="19">
    <source>
        <dbReference type="EMBL" id="MDC7786904.1"/>
    </source>
</evidence>
<dbReference type="SUPFAM" id="SSF55874">
    <property type="entry name" value="ATPase domain of HSP90 chaperone/DNA topoisomerase II/histidine kinase"/>
    <property type="match status" value="1"/>
</dbReference>
<keyword evidence="9" id="KW-0547">Nucleotide-binding</keyword>
<evidence type="ECO:0000256" key="14">
    <source>
        <dbReference type="ARBA" id="ARBA00023136"/>
    </source>
</evidence>
<feature type="compositionally biased region" description="Basic and acidic residues" evidence="15">
    <location>
        <begin position="468"/>
        <end position="480"/>
    </location>
</feature>